<name>A0ABP7DI02_9SPHN</name>
<protein>
    <submittedName>
        <fullName evidence="1">Uncharacterized protein</fullName>
    </submittedName>
</protein>
<keyword evidence="2" id="KW-1185">Reference proteome</keyword>
<dbReference type="EMBL" id="BAABBF010000002">
    <property type="protein sequence ID" value="GAA3704660.1"/>
    <property type="molecule type" value="Genomic_DNA"/>
</dbReference>
<dbReference type="Proteomes" id="UP001500523">
    <property type="component" value="Unassembled WGS sequence"/>
</dbReference>
<evidence type="ECO:0000313" key="1">
    <source>
        <dbReference type="EMBL" id="GAA3704660.1"/>
    </source>
</evidence>
<organism evidence="1 2">
    <name type="scientific">Sphingomonas cynarae</name>
    <dbReference type="NCBI Taxonomy" id="930197"/>
    <lineage>
        <taxon>Bacteria</taxon>
        <taxon>Pseudomonadati</taxon>
        <taxon>Pseudomonadota</taxon>
        <taxon>Alphaproteobacteria</taxon>
        <taxon>Sphingomonadales</taxon>
        <taxon>Sphingomonadaceae</taxon>
        <taxon>Sphingomonas</taxon>
    </lineage>
</organism>
<sequence length="149" mass="16665">MPRAERAVLDWARHRARWIARNLSSADAYFKRLPFQKTLTALVADSSLWLSYEDNPGRYGATSIRNFRDIVISSHAFDKGRWVVLATLIHELAHVGGAPGFNDSAEQAVLACGLGRRDELIRGRDDPKTPYEPGIFGMSLKPDRETAVV</sequence>
<accession>A0ABP7DI02</accession>
<gene>
    <name evidence="1" type="ORF">GCM10022268_12890</name>
</gene>
<reference evidence="2" key="1">
    <citation type="journal article" date="2019" name="Int. J. Syst. Evol. Microbiol.">
        <title>The Global Catalogue of Microorganisms (GCM) 10K type strain sequencing project: providing services to taxonomists for standard genome sequencing and annotation.</title>
        <authorList>
            <consortium name="The Broad Institute Genomics Platform"/>
            <consortium name="The Broad Institute Genome Sequencing Center for Infectious Disease"/>
            <person name="Wu L."/>
            <person name="Ma J."/>
        </authorList>
    </citation>
    <scope>NUCLEOTIDE SEQUENCE [LARGE SCALE GENOMIC DNA]</scope>
    <source>
        <strain evidence="2">JCM 17498</strain>
    </source>
</reference>
<evidence type="ECO:0000313" key="2">
    <source>
        <dbReference type="Proteomes" id="UP001500523"/>
    </source>
</evidence>
<comment type="caution">
    <text evidence="1">The sequence shown here is derived from an EMBL/GenBank/DDBJ whole genome shotgun (WGS) entry which is preliminary data.</text>
</comment>
<proteinExistence type="predicted"/>